<evidence type="ECO:0000256" key="10">
    <source>
        <dbReference type="ARBA" id="ARBA00023180"/>
    </source>
</evidence>
<dbReference type="Pfam" id="PF00560">
    <property type="entry name" value="LRR_1"/>
    <property type="match status" value="6"/>
</dbReference>
<dbReference type="PANTHER" id="PTHR48061">
    <property type="entry name" value="LEUCINE-RICH REPEAT RECEPTOR PROTEIN KINASE EMS1-LIKE-RELATED"/>
    <property type="match status" value="1"/>
</dbReference>
<keyword evidence="4" id="KW-0433">Leucine-rich repeat</keyword>
<evidence type="ECO:0000256" key="12">
    <source>
        <dbReference type="SAM" id="SignalP"/>
    </source>
</evidence>
<evidence type="ECO:0000256" key="1">
    <source>
        <dbReference type="ARBA" id="ARBA00004251"/>
    </source>
</evidence>
<evidence type="ECO:0000256" key="5">
    <source>
        <dbReference type="ARBA" id="ARBA00022692"/>
    </source>
</evidence>
<dbReference type="InterPro" id="IPR001611">
    <property type="entry name" value="Leu-rich_rpt"/>
</dbReference>
<keyword evidence="3" id="KW-1003">Cell membrane</keyword>
<keyword evidence="6 12" id="KW-0732">Signal</keyword>
<evidence type="ECO:0000256" key="11">
    <source>
        <dbReference type="SAM" id="Phobius"/>
    </source>
</evidence>
<protein>
    <submittedName>
        <fullName evidence="13">Receptor-like protein 7</fullName>
    </submittedName>
</protein>
<dbReference type="GO" id="GO:0006952">
    <property type="term" value="P:defense response"/>
    <property type="evidence" value="ECO:0007669"/>
    <property type="project" value="UniProtKB-ARBA"/>
</dbReference>
<keyword evidence="5 11" id="KW-0812">Transmembrane</keyword>
<dbReference type="GO" id="GO:0005886">
    <property type="term" value="C:plasma membrane"/>
    <property type="evidence" value="ECO:0007669"/>
    <property type="project" value="UniProtKB-SubCell"/>
</dbReference>
<evidence type="ECO:0000256" key="7">
    <source>
        <dbReference type="ARBA" id="ARBA00022737"/>
    </source>
</evidence>
<keyword evidence="9 11" id="KW-0472">Membrane</keyword>
<reference evidence="13 14" key="1">
    <citation type="submission" date="2024-06" db="EMBL/GenBank/DDBJ databases">
        <title>A chromosome level genome sequence of Diviner's sage (Salvia divinorum).</title>
        <authorList>
            <person name="Ford S.A."/>
            <person name="Ro D.-K."/>
            <person name="Ness R.W."/>
            <person name="Phillips M.A."/>
        </authorList>
    </citation>
    <scope>NUCLEOTIDE SEQUENCE [LARGE SCALE GENOMIC DNA]</scope>
    <source>
        <strain evidence="13">SAF-2024a</strain>
        <tissue evidence="13">Leaf</tissue>
    </source>
</reference>
<dbReference type="Proteomes" id="UP001567538">
    <property type="component" value="Unassembled WGS sequence"/>
</dbReference>
<feature type="transmembrane region" description="Helical" evidence="11">
    <location>
        <begin position="926"/>
        <end position="947"/>
    </location>
</feature>
<feature type="signal peptide" evidence="12">
    <location>
        <begin position="1"/>
        <end position="21"/>
    </location>
</feature>
<keyword evidence="8 11" id="KW-1133">Transmembrane helix</keyword>
<dbReference type="FunFam" id="3.80.10.10:FF:000213">
    <property type="entry name" value="Tyrosine-sulfated glycopeptide receptor 1"/>
    <property type="match status" value="1"/>
</dbReference>
<organism evidence="13 14">
    <name type="scientific">Salvia divinorum</name>
    <name type="common">Maria pastora</name>
    <name type="synonym">Diviner's sage</name>
    <dbReference type="NCBI Taxonomy" id="28513"/>
    <lineage>
        <taxon>Eukaryota</taxon>
        <taxon>Viridiplantae</taxon>
        <taxon>Streptophyta</taxon>
        <taxon>Embryophyta</taxon>
        <taxon>Tracheophyta</taxon>
        <taxon>Spermatophyta</taxon>
        <taxon>Magnoliopsida</taxon>
        <taxon>eudicotyledons</taxon>
        <taxon>Gunneridae</taxon>
        <taxon>Pentapetalae</taxon>
        <taxon>asterids</taxon>
        <taxon>lamiids</taxon>
        <taxon>Lamiales</taxon>
        <taxon>Lamiaceae</taxon>
        <taxon>Nepetoideae</taxon>
        <taxon>Mentheae</taxon>
        <taxon>Salviinae</taxon>
        <taxon>Salvia</taxon>
        <taxon>Salvia subgen. Calosphace</taxon>
    </lineage>
</organism>
<comment type="similarity">
    <text evidence="2">Belongs to the RLP family.</text>
</comment>
<dbReference type="EMBL" id="JBEAFC010000009">
    <property type="protein sequence ID" value="KAL1542433.1"/>
    <property type="molecule type" value="Genomic_DNA"/>
</dbReference>
<evidence type="ECO:0000256" key="6">
    <source>
        <dbReference type="ARBA" id="ARBA00022729"/>
    </source>
</evidence>
<dbReference type="InterPro" id="IPR003591">
    <property type="entry name" value="Leu-rich_rpt_typical-subtyp"/>
</dbReference>
<dbReference type="AlphaFoldDB" id="A0ABD1GHA9"/>
<dbReference type="SMART" id="SM00369">
    <property type="entry name" value="LRR_TYP"/>
    <property type="match status" value="9"/>
</dbReference>
<dbReference type="PANTHER" id="PTHR48061:SF2">
    <property type="entry name" value="RECEPTOR LIKE PROTEIN 30-LIKE"/>
    <property type="match status" value="1"/>
</dbReference>
<evidence type="ECO:0000313" key="13">
    <source>
        <dbReference type="EMBL" id="KAL1542433.1"/>
    </source>
</evidence>
<evidence type="ECO:0000256" key="2">
    <source>
        <dbReference type="ARBA" id="ARBA00009592"/>
    </source>
</evidence>
<dbReference type="SUPFAM" id="SSF52058">
    <property type="entry name" value="L domain-like"/>
    <property type="match status" value="4"/>
</dbReference>
<keyword evidence="14" id="KW-1185">Reference proteome</keyword>
<comment type="subcellular location">
    <subcellularLocation>
        <location evidence="1">Cell membrane</location>
        <topology evidence="1">Single-pass type I membrane protein</topology>
    </subcellularLocation>
</comment>
<dbReference type="Pfam" id="PF13516">
    <property type="entry name" value="LRR_6"/>
    <property type="match status" value="2"/>
</dbReference>
<dbReference type="PRINTS" id="PR00019">
    <property type="entry name" value="LEURICHRPT"/>
</dbReference>
<dbReference type="GO" id="GO:0051707">
    <property type="term" value="P:response to other organism"/>
    <property type="evidence" value="ECO:0007669"/>
    <property type="project" value="UniProtKB-ARBA"/>
</dbReference>
<accession>A0ABD1GHA9</accession>
<evidence type="ECO:0000256" key="3">
    <source>
        <dbReference type="ARBA" id="ARBA00022475"/>
    </source>
</evidence>
<evidence type="ECO:0000256" key="4">
    <source>
        <dbReference type="ARBA" id="ARBA00022614"/>
    </source>
</evidence>
<dbReference type="Gene3D" id="3.80.10.10">
    <property type="entry name" value="Ribonuclease Inhibitor"/>
    <property type="match status" value="5"/>
</dbReference>
<dbReference type="Pfam" id="PF13855">
    <property type="entry name" value="LRR_8"/>
    <property type="match status" value="4"/>
</dbReference>
<proteinExistence type="inferred from homology"/>
<evidence type="ECO:0000256" key="9">
    <source>
        <dbReference type="ARBA" id="ARBA00023136"/>
    </source>
</evidence>
<keyword evidence="10" id="KW-0325">Glycoprotein</keyword>
<dbReference type="FunFam" id="3.80.10.10:FF:000095">
    <property type="entry name" value="LRR receptor-like serine/threonine-protein kinase GSO1"/>
    <property type="match status" value="1"/>
</dbReference>
<comment type="caution">
    <text evidence="13">The sequence shown here is derived from an EMBL/GenBank/DDBJ whole genome shotgun (WGS) entry which is preliminary data.</text>
</comment>
<evidence type="ECO:0000256" key="8">
    <source>
        <dbReference type="ARBA" id="ARBA00022989"/>
    </source>
</evidence>
<feature type="chain" id="PRO_5044773820" evidence="12">
    <location>
        <begin position="22"/>
        <end position="977"/>
    </location>
</feature>
<sequence length="977" mass="108159">MLPNLLFICMLSSFIFTHSNSQCLPNQQALLLQLKEELIFNSSISTKLVQWNRSDEWHGVECDAAGNVVSLHLDHEAISGGMEDSSSLFQLTHLQRLNLAYNDFSYLPIPKGIHKLTYLTHLNLSYAGFDGQVPPEVLSLRRLVSLDMSNEYTSLSLEHPNLEMLLKNLTGLRELYLDSRDIVSSHEKTKWSHIISSYLPNITRLSMRFCSLSGPLAEAFWQLRSLSVLRLDSNDLSTVVPDSFASFPSLTNLSLAGCQLTSSLHSKIFQIPSLQNLDLSENLLSGSIGPFPRTGSLESLVLSNNNFSGSIPSSISNLGALSTLDLSRCQFSGSIPSTFANLTKLVHVDLQYNLFTGSLPTALFEGLSDLSYLRLNSNSFSGRIPHSLFALPSMKRLHLKSNKFIGLVEEFPIANASSLVLLDLRGNRLEGPIPDSLFQLQSLELLLLSGNVFNGTVQLDKILSLANLTSLDLSGNNLLVDGGNDSSSTYGPSRIKELSLGSCNLRVIPGFLKDSDIRQLDLSDNRIVGEIPSWIWEKQLVGLDLSLNLFTDLQKPYHIPASLEKLDLHSNQLRGDLQRFVRPNITSNLQVLLLGNNSFSGTIPTSLCTASGLSAIDLSSNNLSGNIPPCLVENILELDLGRNNLSGGIPDHFPTNCLLNYLDLNSNALEGKIPRSLKGCESLEFMNIGSNMINDTFPCMLSESLNVLVLHSNSFHGEVKCHKDWPELQILDISSNDFSGRLESVNFTSWKRMTQLKGDDDTSFYTRGVIITMKGMPREYGGILSDFGTIDFSSNDFQGRIPDAVGDLISLRQLNFSHNAVEGSIPESVGKLEKLESLDLSNNRLTGAIPEELGGLTFLGFLNLSYNDLAGKIPDGRHLQTFSADSFKGNPRLCGFNLNVICIRSDNNDSTEHENVEDKREIEWKYVSAALGFVVGVGIVVWLLLFCRRFREKYFNKIDDIVEVVVEAINKRRHVKT</sequence>
<dbReference type="InterPro" id="IPR032675">
    <property type="entry name" value="LRR_dom_sf"/>
</dbReference>
<gene>
    <name evidence="13" type="ORF">AAHA92_26531</name>
</gene>
<dbReference type="InterPro" id="IPR046956">
    <property type="entry name" value="RLP23-like"/>
</dbReference>
<keyword evidence="7" id="KW-0677">Repeat</keyword>
<evidence type="ECO:0000313" key="14">
    <source>
        <dbReference type="Proteomes" id="UP001567538"/>
    </source>
</evidence>
<name>A0ABD1GHA9_SALDI</name>